<sequence>MDILFIHSTQTKPVLRLNRYTILESNYDADESGSECSGNSYGQVFFDKQYYPDDISLRDDNLCIVESGKLECFELVKEWSQEDPEIRL</sequence>
<gene>
    <name evidence="1" type="ORF">D0511_04840</name>
</gene>
<dbReference type="Proteomes" id="UP000258102">
    <property type="component" value="Chromosome 1"/>
</dbReference>
<dbReference type="EMBL" id="CP031761">
    <property type="protein sequence ID" value="AXR01472.1"/>
    <property type="molecule type" value="Genomic_DNA"/>
</dbReference>
<protein>
    <submittedName>
        <fullName evidence="1">Uncharacterized protein</fullName>
    </submittedName>
</protein>
<evidence type="ECO:0000313" key="2">
    <source>
        <dbReference type="Proteomes" id="UP000258102"/>
    </source>
</evidence>
<dbReference type="AlphaFoldDB" id="A0AAD0RFA3"/>
<proteinExistence type="predicted"/>
<name>A0AAD0RFA3_PSEO7</name>
<organism evidence="1 2">
    <name type="scientific">Pseudoalteromonas piscicida</name>
    <dbReference type="NCBI Taxonomy" id="43662"/>
    <lineage>
        <taxon>Bacteria</taxon>
        <taxon>Pseudomonadati</taxon>
        <taxon>Pseudomonadota</taxon>
        <taxon>Gammaproteobacteria</taxon>
        <taxon>Alteromonadales</taxon>
        <taxon>Pseudoalteromonadaceae</taxon>
        <taxon>Pseudoalteromonas</taxon>
    </lineage>
</organism>
<dbReference type="KEGG" id="ppis:B1L02_12890"/>
<reference evidence="1 2" key="1">
    <citation type="submission" date="2018-08" db="EMBL/GenBank/DDBJ databases">
        <title>Whole Genome Sequences of Two Pseudoalteromonas piscicida Strains, DE1-A and DE2-A, which Exhibit Strong Antibacterial Activity against Vibrio vulnificus.</title>
        <authorList>
            <person name="Richards G.P."/>
            <person name="Needleman D.S."/>
            <person name="Watson M.A."/>
            <person name="Polson S.W."/>
        </authorList>
    </citation>
    <scope>NUCLEOTIDE SEQUENCE [LARGE SCALE GENOMIC DNA]</scope>
    <source>
        <strain evidence="1 2">DE2-A</strain>
    </source>
</reference>
<evidence type="ECO:0000313" key="1">
    <source>
        <dbReference type="EMBL" id="AXR01472.1"/>
    </source>
</evidence>
<accession>A0AAD0RFA3</accession>